<keyword evidence="1" id="KW-0732">Signal</keyword>
<evidence type="ECO:0000259" key="2">
    <source>
        <dbReference type="Pfam" id="PF13525"/>
    </source>
</evidence>
<feature type="non-terminal residue" evidence="3">
    <location>
        <position position="1"/>
    </location>
</feature>
<dbReference type="SUPFAM" id="SSF48452">
    <property type="entry name" value="TPR-like"/>
    <property type="match status" value="1"/>
</dbReference>
<proteinExistence type="predicted"/>
<name>X1DX56_9ZZZZ</name>
<protein>
    <recommendedName>
        <fullName evidence="2">Outer membrane lipoprotein BamD-like domain-containing protein</fullName>
    </recommendedName>
</protein>
<dbReference type="Gene3D" id="1.25.40.10">
    <property type="entry name" value="Tetratricopeptide repeat domain"/>
    <property type="match status" value="1"/>
</dbReference>
<dbReference type="InterPro" id="IPR039565">
    <property type="entry name" value="BamD-like"/>
</dbReference>
<comment type="caution">
    <text evidence="3">The sequence shown here is derived from an EMBL/GenBank/DDBJ whole genome shotgun (WGS) entry which is preliminary data.</text>
</comment>
<dbReference type="InterPro" id="IPR011990">
    <property type="entry name" value="TPR-like_helical_dom_sf"/>
</dbReference>
<organism evidence="3">
    <name type="scientific">marine sediment metagenome</name>
    <dbReference type="NCBI Taxonomy" id="412755"/>
    <lineage>
        <taxon>unclassified sequences</taxon>
        <taxon>metagenomes</taxon>
        <taxon>ecological metagenomes</taxon>
    </lineage>
</organism>
<dbReference type="Pfam" id="PF13525">
    <property type="entry name" value="YfiO"/>
    <property type="match status" value="1"/>
</dbReference>
<gene>
    <name evidence="3" type="ORF">S03H2_00194</name>
</gene>
<evidence type="ECO:0000256" key="1">
    <source>
        <dbReference type="ARBA" id="ARBA00022729"/>
    </source>
</evidence>
<evidence type="ECO:0000313" key="3">
    <source>
        <dbReference type="EMBL" id="GAH25591.1"/>
    </source>
</evidence>
<dbReference type="AlphaFoldDB" id="X1DX56"/>
<reference evidence="3" key="1">
    <citation type="journal article" date="2014" name="Front. Microbiol.">
        <title>High frequency of phylogenetically diverse reductive dehalogenase-homologous genes in deep subseafloor sedimentary metagenomes.</title>
        <authorList>
            <person name="Kawai M."/>
            <person name="Futagami T."/>
            <person name="Toyoda A."/>
            <person name="Takaki Y."/>
            <person name="Nishi S."/>
            <person name="Hori S."/>
            <person name="Arai W."/>
            <person name="Tsubouchi T."/>
            <person name="Morono Y."/>
            <person name="Uchiyama I."/>
            <person name="Ito T."/>
            <person name="Fujiyama A."/>
            <person name="Inagaki F."/>
            <person name="Takami H."/>
        </authorList>
    </citation>
    <scope>NUCLEOTIDE SEQUENCE</scope>
    <source>
        <strain evidence="3">Expedition CK06-06</strain>
    </source>
</reference>
<feature type="domain" description="Outer membrane lipoprotein BamD-like" evidence="2">
    <location>
        <begin position="5"/>
        <end position="103"/>
    </location>
</feature>
<dbReference type="EMBL" id="BARU01000020">
    <property type="protein sequence ID" value="GAH25591.1"/>
    <property type="molecule type" value="Genomic_DNA"/>
</dbReference>
<accession>X1DX56</accession>
<sequence>PAYYLDQKRTEDALKIIDRFIIRFPESGWIEDAKKVRAKCLDKLSKKELENGKLYYKLGHFESAEIYLNDLLESYPSSSYVDETRFTLALCYRKLGREEEAKEIFKELSEEEGQFTEKAEKELEKISKPR</sequence>